<sequence length="339" mass="39676">MSIEGKLKLNDKKRQFPIFLSIFSNLKMYLSLQEAFDCAFHHKFSFNDFITLNAEQECQKLGQKIFSPSPKFKKYLQFLNKYIFDYAKINENVVYSYRQDKSPFDAVARHANNKYFFQTDIKDFFSSINANDVEIVIDKNLNATPISDIRDYKNQLLRLTTIQDRLPIGFPTSPNISNTCLFPFDNEIEDFCIDRGITYTRYSDDIILSSNDKDILAPARDFVVNKLMFFYGERIEINHKKTKFTHKGGKIKLLGLVILPSGKVSVDMKMKSHLEILLHFYINDREKYADYLKNNYDGDPAKISGQLNYINAIDNSYLDKLRKKYGNFIVDIFYHQAIK</sequence>
<evidence type="ECO:0000313" key="11">
    <source>
        <dbReference type="EMBL" id="MCQ8118010.1"/>
    </source>
</evidence>
<proteinExistence type="inferred from homology"/>
<dbReference type="PANTHER" id="PTHR34047:SF7">
    <property type="entry name" value="RNA-DIRECTED DNA POLYMERASE"/>
    <property type="match status" value="1"/>
</dbReference>
<reference evidence="11 12" key="1">
    <citation type="submission" date="2022-07" db="EMBL/GenBank/DDBJ databases">
        <title>Methylomonas rivi sp. nov., Methylomonas rosea sp. nov., Methylomonas aureus sp. nov. and Methylomonas subterranea sp. nov., four novel methanotrophs isolated from a freshwater creek and the deep terrestrial subsurface.</title>
        <authorList>
            <person name="Abin C."/>
            <person name="Sankaranarayanan K."/>
            <person name="Garner C."/>
            <person name="Sindelar R."/>
            <person name="Kotary K."/>
            <person name="Garner R."/>
            <person name="Barclay S."/>
            <person name="Lawson P."/>
            <person name="Krumholz L."/>
        </authorList>
    </citation>
    <scope>NUCLEOTIDE SEQUENCE [LARGE SCALE GENOMIC DNA]</scope>
    <source>
        <strain evidence="11 12">WSC-7</strain>
    </source>
</reference>
<keyword evidence="12" id="KW-1185">Reference proteome</keyword>
<keyword evidence="2" id="KW-0808">Transferase</keyword>
<organism evidence="11 12">
    <name type="scientific">Methylomonas rosea</name>
    <dbReference type="NCBI Taxonomy" id="2952227"/>
    <lineage>
        <taxon>Bacteria</taxon>
        <taxon>Pseudomonadati</taxon>
        <taxon>Pseudomonadota</taxon>
        <taxon>Gammaproteobacteria</taxon>
        <taxon>Methylococcales</taxon>
        <taxon>Methylococcaceae</taxon>
        <taxon>Methylomonas</taxon>
    </lineage>
</organism>
<dbReference type="InterPro" id="IPR051083">
    <property type="entry name" value="GrpII_Intron_Splice-Mob/Def"/>
</dbReference>
<comment type="similarity">
    <text evidence="8">Belongs to the bacterial reverse transcriptase family.</text>
</comment>
<evidence type="ECO:0000256" key="4">
    <source>
        <dbReference type="ARBA" id="ARBA00022723"/>
    </source>
</evidence>
<dbReference type="InterPro" id="IPR000477">
    <property type="entry name" value="RT_dom"/>
</dbReference>
<comment type="catalytic activity">
    <reaction evidence="9">
        <text>DNA(n) + a 2'-deoxyribonucleoside 5'-triphosphate = DNA(n+1) + diphosphate</text>
        <dbReference type="Rhea" id="RHEA:22508"/>
        <dbReference type="Rhea" id="RHEA-COMP:17339"/>
        <dbReference type="Rhea" id="RHEA-COMP:17340"/>
        <dbReference type="ChEBI" id="CHEBI:33019"/>
        <dbReference type="ChEBI" id="CHEBI:61560"/>
        <dbReference type="ChEBI" id="CHEBI:173112"/>
        <dbReference type="EC" id="2.7.7.49"/>
    </reaction>
</comment>
<keyword evidence="3" id="KW-0548">Nucleotidyltransferase</keyword>
<evidence type="ECO:0000256" key="9">
    <source>
        <dbReference type="ARBA" id="ARBA00048173"/>
    </source>
</evidence>
<dbReference type="Pfam" id="PF00078">
    <property type="entry name" value="RVT_1"/>
    <property type="match status" value="1"/>
</dbReference>
<dbReference type="EC" id="2.7.7.49" evidence="1"/>
<dbReference type="InterPro" id="IPR043502">
    <property type="entry name" value="DNA/RNA_pol_sf"/>
</dbReference>
<dbReference type="PRINTS" id="PR00866">
    <property type="entry name" value="RNADNAPOLMS"/>
</dbReference>
<evidence type="ECO:0000256" key="1">
    <source>
        <dbReference type="ARBA" id="ARBA00012493"/>
    </source>
</evidence>
<accession>A0ABT1TTA8</accession>
<dbReference type="PROSITE" id="PS50878">
    <property type="entry name" value="RT_POL"/>
    <property type="match status" value="1"/>
</dbReference>
<evidence type="ECO:0000256" key="6">
    <source>
        <dbReference type="ARBA" id="ARBA00022918"/>
    </source>
</evidence>
<dbReference type="Gene3D" id="3.10.10.10">
    <property type="entry name" value="HIV Type 1 Reverse Transcriptase, subunit A, domain 1"/>
    <property type="match status" value="1"/>
</dbReference>
<evidence type="ECO:0000256" key="8">
    <source>
        <dbReference type="ARBA" id="ARBA00034120"/>
    </source>
</evidence>
<gene>
    <name evidence="11" type="ORF">NP589_11285</name>
</gene>
<dbReference type="PANTHER" id="PTHR34047">
    <property type="entry name" value="NUCLEAR INTRON MATURASE 1, MITOCHONDRIAL-RELATED"/>
    <property type="match status" value="1"/>
</dbReference>
<evidence type="ECO:0000256" key="5">
    <source>
        <dbReference type="ARBA" id="ARBA00022842"/>
    </source>
</evidence>
<evidence type="ECO:0000256" key="2">
    <source>
        <dbReference type="ARBA" id="ARBA00022679"/>
    </source>
</evidence>
<protein>
    <recommendedName>
        <fullName evidence="1">RNA-directed DNA polymerase</fullName>
        <ecNumber evidence="1">2.7.7.49</ecNumber>
    </recommendedName>
</protein>
<comment type="caution">
    <text evidence="11">The sequence shown here is derived from an EMBL/GenBank/DDBJ whole genome shotgun (WGS) entry which is preliminary data.</text>
</comment>
<keyword evidence="7" id="KW-0051">Antiviral defense</keyword>
<dbReference type="Proteomes" id="UP001524570">
    <property type="component" value="Unassembled WGS sequence"/>
</dbReference>
<dbReference type="InterPro" id="IPR043128">
    <property type="entry name" value="Rev_trsase/Diguanyl_cyclase"/>
</dbReference>
<evidence type="ECO:0000256" key="7">
    <source>
        <dbReference type="ARBA" id="ARBA00023118"/>
    </source>
</evidence>
<feature type="domain" description="Reverse transcriptase" evidence="10">
    <location>
        <begin position="1"/>
        <end position="258"/>
    </location>
</feature>
<dbReference type="SUPFAM" id="SSF56672">
    <property type="entry name" value="DNA/RNA polymerases"/>
    <property type="match status" value="1"/>
</dbReference>
<keyword evidence="6 11" id="KW-0695">RNA-directed DNA polymerase</keyword>
<dbReference type="InterPro" id="IPR000123">
    <property type="entry name" value="Reverse_transcriptase_msDNA"/>
</dbReference>
<evidence type="ECO:0000256" key="3">
    <source>
        <dbReference type="ARBA" id="ARBA00022695"/>
    </source>
</evidence>
<dbReference type="GO" id="GO:0003964">
    <property type="term" value="F:RNA-directed DNA polymerase activity"/>
    <property type="evidence" value="ECO:0007669"/>
    <property type="project" value="UniProtKB-KW"/>
</dbReference>
<keyword evidence="5" id="KW-0460">Magnesium</keyword>
<keyword evidence="4" id="KW-0479">Metal-binding</keyword>
<name>A0ABT1TTA8_9GAMM</name>
<dbReference type="EMBL" id="JANIBL010000031">
    <property type="protein sequence ID" value="MCQ8118010.1"/>
    <property type="molecule type" value="Genomic_DNA"/>
</dbReference>
<dbReference type="CDD" id="cd03487">
    <property type="entry name" value="RT_Bac_retron_II"/>
    <property type="match status" value="1"/>
</dbReference>
<dbReference type="RefSeq" id="WP_256607073.1">
    <property type="nucleotide sequence ID" value="NZ_JANIBL010000031.1"/>
</dbReference>
<evidence type="ECO:0000313" key="12">
    <source>
        <dbReference type="Proteomes" id="UP001524570"/>
    </source>
</evidence>
<dbReference type="Gene3D" id="3.30.70.270">
    <property type="match status" value="1"/>
</dbReference>
<evidence type="ECO:0000259" key="10">
    <source>
        <dbReference type="PROSITE" id="PS50878"/>
    </source>
</evidence>